<sequence>MNNEFIMQMRPLFGEEEKKAICEYMDEDGFITEFKRTEKFEQMIAEYTGAKHCVVVNNGTISLTLAAMAAGIKSDDEVIVPNYTMIATPNSVKMFGAVPVFVDVEPDTLCLDIEKVKSAITEKTKAIILVSANGRYPKPGINAFEKLASDNNLALIEDAAQSLGSYYPDGRHIGKAGVIGSFSFSAPKIISTGQGGALITDNDEIAYKLRRLKDFGRSGGGNDIHDSIGFNFKFTELQACIGIEQMKKLQLRVERKKEILSRYQHHLTGVDEVNFFDQDLECTTPWFIDVLVENRDALQLFLKESGIGTRVMYPPINEQEAYRVSGEHPVSQSIGQKGLWLPSAVQLTDEQIDYVCGKIKEFYEVSN</sequence>
<keyword evidence="6" id="KW-0032">Aminotransferase</keyword>
<name>A0A081KCS8_9GAMM</name>
<feature type="modified residue" description="N6-(pyridoxal phosphate)lysine" evidence="4">
    <location>
        <position position="188"/>
    </location>
</feature>
<reference evidence="6 7" key="1">
    <citation type="submission" date="2014-06" db="EMBL/GenBank/DDBJ databases">
        <title>Whole Genome Sequences of Three Symbiotic Endozoicomonas Bacteria.</title>
        <authorList>
            <person name="Neave M.J."/>
            <person name="Apprill A."/>
            <person name="Voolstra C.R."/>
        </authorList>
    </citation>
    <scope>NUCLEOTIDE SEQUENCE [LARGE SCALE GENOMIC DNA]</scope>
    <source>
        <strain evidence="6 7">DSM 22380</strain>
    </source>
</reference>
<dbReference type="Proteomes" id="UP000027997">
    <property type="component" value="Unassembled WGS sequence"/>
</dbReference>
<dbReference type="eggNOG" id="COG0399">
    <property type="taxonomic scope" value="Bacteria"/>
</dbReference>
<evidence type="ECO:0000313" key="6">
    <source>
        <dbReference type="EMBL" id="KEI71954.1"/>
    </source>
</evidence>
<dbReference type="InterPro" id="IPR015424">
    <property type="entry name" value="PyrdxlP-dep_Trfase"/>
</dbReference>
<dbReference type="Gene3D" id="3.40.640.10">
    <property type="entry name" value="Type I PLP-dependent aspartate aminotransferase-like (Major domain)"/>
    <property type="match status" value="1"/>
</dbReference>
<protein>
    <submittedName>
        <fullName evidence="6">Aminotransferase</fullName>
    </submittedName>
</protein>
<dbReference type="PANTHER" id="PTHR30244:SF34">
    <property type="entry name" value="DTDP-4-AMINO-4,6-DIDEOXYGALACTOSE TRANSAMINASE"/>
    <property type="match status" value="1"/>
</dbReference>
<keyword evidence="1 4" id="KW-0663">Pyridoxal phosphate</keyword>
<organism evidence="6 7">
    <name type="scientific">Endozoicomonas elysicola</name>
    <dbReference type="NCBI Taxonomy" id="305900"/>
    <lineage>
        <taxon>Bacteria</taxon>
        <taxon>Pseudomonadati</taxon>
        <taxon>Pseudomonadota</taxon>
        <taxon>Gammaproteobacteria</taxon>
        <taxon>Oceanospirillales</taxon>
        <taxon>Endozoicomonadaceae</taxon>
        <taxon>Endozoicomonas</taxon>
    </lineage>
</organism>
<evidence type="ECO:0000313" key="7">
    <source>
        <dbReference type="Proteomes" id="UP000027997"/>
    </source>
</evidence>
<dbReference type="InterPro" id="IPR015422">
    <property type="entry name" value="PyrdxlP-dep_Trfase_small"/>
</dbReference>
<dbReference type="PANTHER" id="PTHR30244">
    <property type="entry name" value="TRANSAMINASE"/>
    <property type="match status" value="1"/>
</dbReference>
<dbReference type="GO" id="GO:0008483">
    <property type="term" value="F:transaminase activity"/>
    <property type="evidence" value="ECO:0007669"/>
    <property type="project" value="UniProtKB-KW"/>
</dbReference>
<dbReference type="PIRSF" id="PIRSF000390">
    <property type="entry name" value="PLP_StrS"/>
    <property type="match status" value="1"/>
</dbReference>
<dbReference type="RefSeq" id="WP_020584502.1">
    <property type="nucleotide sequence ID" value="NZ_JOJP01000001.1"/>
</dbReference>
<evidence type="ECO:0000256" key="3">
    <source>
        <dbReference type="PIRSR" id="PIRSR000390-1"/>
    </source>
</evidence>
<evidence type="ECO:0000256" key="4">
    <source>
        <dbReference type="PIRSR" id="PIRSR000390-2"/>
    </source>
</evidence>
<evidence type="ECO:0000256" key="2">
    <source>
        <dbReference type="ARBA" id="ARBA00037999"/>
    </source>
</evidence>
<evidence type="ECO:0000256" key="1">
    <source>
        <dbReference type="ARBA" id="ARBA00022898"/>
    </source>
</evidence>
<proteinExistence type="inferred from homology"/>
<dbReference type="EMBL" id="JOJP01000001">
    <property type="protein sequence ID" value="KEI71954.1"/>
    <property type="molecule type" value="Genomic_DNA"/>
</dbReference>
<comment type="similarity">
    <text evidence="2 5">Belongs to the DegT/DnrJ/EryC1 family.</text>
</comment>
<keyword evidence="7" id="KW-1185">Reference proteome</keyword>
<dbReference type="AlphaFoldDB" id="A0A081KCS8"/>
<dbReference type="STRING" id="305900.GV64_15550"/>
<dbReference type="SUPFAM" id="SSF53383">
    <property type="entry name" value="PLP-dependent transferases"/>
    <property type="match status" value="1"/>
</dbReference>
<dbReference type="Gene3D" id="3.90.1150.10">
    <property type="entry name" value="Aspartate Aminotransferase, domain 1"/>
    <property type="match status" value="1"/>
</dbReference>
<dbReference type="Pfam" id="PF01041">
    <property type="entry name" value="DegT_DnrJ_EryC1"/>
    <property type="match status" value="1"/>
</dbReference>
<dbReference type="CDD" id="cd00616">
    <property type="entry name" value="AHBA_syn"/>
    <property type="match status" value="1"/>
</dbReference>
<comment type="caution">
    <text evidence="6">The sequence shown here is derived from an EMBL/GenBank/DDBJ whole genome shotgun (WGS) entry which is preliminary data.</text>
</comment>
<dbReference type="InterPro" id="IPR000653">
    <property type="entry name" value="DegT/StrS_aminotransferase"/>
</dbReference>
<dbReference type="InterPro" id="IPR015421">
    <property type="entry name" value="PyrdxlP-dep_Trfase_major"/>
</dbReference>
<dbReference type="GO" id="GO:0030170">
    <property type="term" value="F:pyridoxal phosphate binding"/>
    <property type="evidence" value="ECO:0007669"/>
    <property type="project" value="TreeGrafter"/>
</dbReference>
<gene>
    <name evidence="6" type="ORF">GV64_15550</name>
</gene>
<keyword evidence="6" id="KW-0808">Transferase</keyword>
<accession>A0A081KCS8</accession>
<dbReference type="GO" id="GO:0000271">
    <property type="term" value="P:polysaccharide biosynthetic process"/>
    <property type="evidence" value="ECO:0007669"/>
    <property type="project" value="TreeGrafter"/>
</dbReference>
<feature type="active site" description="Proton acceptor" evidence="3">
    <location>
        <position position="188"/>
    </location>
</feature>
<evidence type="ECO:0000256" key="5">
    <source>
        <dbReference type="RuleBase" id="RU004508"/>
    </source>
</evidence>